<reference evidence="4" key="1">
    <citation type="submission" date="2022-12" db="EMBL/GenBank/DDBJ databases">
        <title>Draft genome assemblies for two species of Escallonia (Escalloniales).</title>
        <authorList>
            <person name="Chanderbali A."/>
            <person name="Dervinis C."/>
            <person name="Anghel I."/>
            <person name="Soltis D."/>
            <person name="Soltis P."/>
            <person name="Zapata F."/>
        </authorList>
    </citation>
    <scope>NUCLEOTIDE SEQUENCE</scope>
    <source>
        <strain evidence="4">UCBG64.0493</strain>
        <tissue evidence="4">Leaf</tissue>
    </source>
</reference>
<dbReference type="GO" id="GO:0005516">
    <property type="term" value="F:calmodulin binding"/>
    <property type="evidence" value="ECO:0007669"/>
    <property type="project" value="UniProtKB-KW"/>
</dbReference>
<evidence type="ECO:0000256" key="2">
    <source>
        <dbReference type="SAM" id="Coils"/>
    </source>
</evidence>
<feature type="region of interest" description="Disordered" evidence="3">
    <location>
        <begin position="361"/>
        <end position="382"/>
    </location>
</feature>
<proteinExistence type="predicted"/>
<keyword evidence="2" id="KW-0175">Coiled coil</keyword>
<evidence type="ECO:0000256" key="3">
    <source>
        <dbReference type="SAM" id="MobiDB-lite"/>
    </source>
</evidence>
<dbReference type="SMART" id="SM00015">
    <property type="entry name" value="IQ"/>
    <property type="match status" value="2"/>
</dbReference>
<dbReference type="Proteomes" id="UP001188597">
    <property type="component" value="Unassembled WGS sequence"/>
</dbReference>
<comment type="caution">
    <text evidence="4">The sequence shown here is derived from an EMBL/GenBank/DDBJ whole genome shotgun (WGS) entry which is preliminary data.</text>
</comment>
<dbReference type="InterPro" id="IPR000048">
    <property type="entry name" value="IQ_motif_EF-hand-BS"/>
</dbReference>
<keyword evidence="5" id="KW-1185">Reference proteome</keyword>
<organism evidence="4 5">
    <name type="scientific">Escallonia herrerae</name>
    <dbReference type="NCBI Taxonomy" id="1293975"/>
    <lineage>
        <taxon>Eukaryota</taxon>
        <taxon>Viridiplantae</taxon>
        <taxon>Streptophyta</taxon>
        <taxon>Embryophyta</taxon>
        <taxon>Tracheophyta</taxon>
        <taxon>Spermatophyta</taxon>
        <taxon>Magnoliopsida</taxon>
        <taxon>eudicotyledons</taxon>
        <taxon>Gunneridae</taxon>
        <taxon>Pentapetalae</taxon>
        <taxon>asterids</taxon>
        <taxon>campanulids</taxon>
        <taxon>Escalloniales</taxon>
        <taxon>Escalloniaceae</taxon>
        <taxon>Escallonia</taxon>
    </lineage>
</organism>
<feature type="compositionally biased region" description="Basic and acidic residues" evidence="3">
    <location>
        <begin position="361"/>
        <end position="373"/>
    </location>
</feature>
<dbReference type="Gene3D" id="1.20.5.190">
    <property type="match status" value="1"/>
</dbReference>
<evidence type="ECO:0000313" key="4">
    <source>
        <dbReference type="EMBL" id="KAK2996747.1"/>
    </source>
</evidence>
<feature type="coiled-coil region" evidence="2">
    <location>
        <begin position="204"/>
        <end position="252"/>
    </location>
</feature>
<dbReference type="PROSITE" id="PS50096">
    <property type="entry name" value="IQ"/>
    <property type="match status" value="2"/>
</dbReference>
<dbReference type="AlphaFoldDB" id="A0AA88S6T2"/>
<evidence type="ECO:0000313" key="5">
    <source>
        <dbReference type="Proteomes" id="UP001188597"/>
    </source>
</evidence>
<protein>
    <submittedName>
        <fullName evidence="4">Uncharacterized protein</fullName>
    </submittedName>
</protein>
<evidence type="ECO:0000256" key="1">
    <source>
        <dbReference type="ARBA" id="ARBA00022860"/>
    </source>
</evidence>
<dbReference type="SUPFAM" id="SSF57997">
    <property type="entry name" value="Tropomyosin"/>
    <property type="match status" value="1"/>
</dbReference>
<gene>
    <name evidence="4" type="ORF">RJ639_024804</name>
</gene>
<accession>A0AA88S6T2</accession>
<keyword evidence="1" id="KW-0112">Calmodulin-binding</keyword>
<name>A0AA88S6T2_9ASTE</name>
<feature type="region of interest" description="Disordered" evidence="3">
    <location>
        <begin position="20"/>
        <end position="62"/>
    </location>
</feature>
<dbReference type="EMBL" id="JAVXUP010004743">
    <property type="protein sequence ID" value="KAK2996747.1"/>
    <property type="molecule type" value="Genomic_DNA"/>
</dbReference>
<dbReference type="Pfam" id="PF00612">
    <property type="entry name" value="IQ"/>
    <property type="match status" value="2"/>
</dbReference>
<sequence>MPVATRSSLELILDSIQQMENQPRDVPPALPIRPVSRARLPPGRRSLLPTNSFQKLDSKDEHTEREDIRKEVCMFNSNRTKKETFLRPEFVSISSSCGDFGPEDNRAGVLKQLCAIGDATQRAIQGAIGIQKCIRGHQARCRYHEIKTGIIALQSSIRGWLSRRSFNQVEEVNKISIENKEGMRIMDYKYPSIKDHVQVPNSDLVNLERRILKAEAALGNKEEENATLRQQLEQYEERWQQYEAKMKFMENMWQDQLTSIQVNLVEANLKAKDTDRKDENLIGMSPEDELRKLKLGFGAWERKYKAQLRETKAILHKLGHSHKRNFKSVAKELLVTKFGARHTWFLKLATKCHSRLVHVEGDEGEERSPDQRANDGQGSGGVAQWWRRGRRAGGGLSQGGAHGGGGDEGCASDLLHFHCWRRETAKRSRELFE</sequence>